<reference evidence="1" key="1">
    <citation type="submission" date="2019-04" db="EMBL/GenBank/DDBJ databases">
        <title>Microbes associate with the intestines of laboratory mice.</title>
        <authorList>
            <person name="Navarre W."/>
            <person name="Wong E."/>
            <person name="Huang K."/>
            <person name="Tropini C."/>
            <person name="Ng K."/>
            <person name="Yu B."/>
        </authorList>
    </citation>
    <scope>NUCLEOTIDE SEQUENCE</scope>
    <source>
        <strain evidence="1">NM72_1-8</strain>
    </source>
</reference>
<organism evidence="1 2">
    <name type="scientific">Hominisplanchenecus murintestinalis</name>
    <dbReference type="NCBI Taxonomy" id="2941517"/>
    <lineage>
        <taxon>Bacteria</taxon>
        <taxon>Bacillati</taxon>
        <taxon>Bacillota</taxon>
        <taxon>Clostridia</taxon>
        <taxon>Lachnospirales</taxon>
        <taxon>Lachnospiraceae</taxon>
        <taxon>Hominisplanchenecus</taxon>
    </lineage>
</organism>
<name>A0AC61QZA9_9FIRM</name>
<protein>
    <submittedName>
        <fullName evidence="1">Class D sortase</fullName>
    </submittedName>
</protein>
<dbReference type="EMBL" id="SRZB01000018">
    <property type="protein sequence ID" value="TGX98397.1"/>
    <property type="molecule type" value="Genomic_DNA"/>
</dbReference>
<comment type="caution">
    <text evidence="1">The sequence shown here is derived from an EMBL/GenBank/DDBJ whole genome shotgun (WGS) entry which is preliminary data.</text>
</comment>
<evidence type="ECO:0000313" key="2">
    <source>
        <dbReference type="Proteomes" id="UP000307720"/>
    </source>
</evidence>
<evidence type="ECO:0000313" key="1">
    <source>
        <dbReference type="EMBL" id="TGX98397.1"/>
    </source>
</evidence>
<sequence>MEREMQKLGKTHKKAALLAVLAAATLAGTVFALFPAWERHRCEEKQEAMLSRLELSVPEIQAFEEPLETVKAASVTAVSVDKAPETAAEPEREKISETGEKQETEREDEAAAEPVTAKRPEGDMPQAGAEIGILSIPKIDARLPVTAGVSEEQLKISEGWVMQTALIGSGGNAVIAGHRSYTYGKHFNRLGELEAGDEIFYTAADGTEMCFAVSEILTVLPDDPAVFDAPTEGASQLTLYTCTPVKVATHRLLVRALRVEE</sequence>
<gene>
    <name evidence="1" type="ORF">E5357_09270</name>
</gene>
<keyword evidence="2" id="KW-1185">Reference proteome</keyword>
<accession>A0AC61QZA9</accession>
<dbReference type="Proteomes" id="UP000307720">
    <property type="component" value="Unassembled WGS sequence"/>
</dbReference>
<proteinExistence type="predicted"/>